<accession>X1PL90</accession>
<dbReference type="Gene3D" id="3.60.15.10">
    <property type="entry name" value="Ribonuclease Z/Hydroxyacylglutathione hydrolase-like"/>
    <property type="match status" value="1"/>
</dbReference>
<evidence type="ECO:0000313" key="1">
    <source>
        <dbReference type="EMBL" id="GAI56613.1"/>
    </source>
</evidence>
<dbReference type="SUPFAM" id="SSF56281">
    <property type="entry name" value="Metallo-hydrolase/oxidoreductase"/>
    <property type="match status" value="1"/>
</dbReference>
<reference evidence="1" key="1">
    <citation type="journal article" date="2014" name="Front. Microbiol.">
        <title>High frequency of phylogenetically diverse reductive dehalogenase-homologous genes in deep subseafloor sedimentary metagenomes.</title>
        <authorList>
            <person name="Kawai M."/>
            <person name="Futagami T."/>
            <person name="Toyoda A."/>
            <person name="Takaki Y."/>
            <person name="Nishi S."/>
            <person name="Hori S."/>
            <person name="Arai W."/>
            <person name="Tsubouchi T."/>
            <person name="Morono Y."/>
            <person name="Uchiyama I."/>
            <person name="Ito T."/>
            <person name="Fujiyama A."/>
            <person name="Inagaki F."/>
            <person name="Takami H."/>
        </authorList>
    </citation>
    <scope>NUCLEOTIDE SEQUENCE</scope>
    <source>
        <strain evidence="1">Expedition CK06-06</strain>
    </source>
</reference>
<dbReference type="EMBL" id="BARV01039375">
    <property type="protein sequence ID" value="GAI56613.1"/>
    <property type="molecule type" value="Genomic_DNA"/>
</dbReference>
<evidence type="ECO:0008006" key="2">
    <source>
        <dbReference type="Google" id="ProtNLM"/>
    </source>
</evidence>
<proteinExistence type="predicted"/>
<organism evidence="1">
    <name type="scientific">marine sediment metagenome</name>
    <dbReference type="NCBI Taxonomy" id="412755"/>
    <lineage>
        <taxon>unclassified sequences</taxon>
        <taxon>metagenomes</taxon>
        <taxon>ecological metagenomes</taxon>
    </lineage>
</organism>
<dbReference type="AlphaFoldDB" id="X1PL90"/>
<feature type="non-terminal residue" evidence="1">
    <location>
        <position position="51"/>
    </location>
</feature>
<name>X1PL90_9ZZZZ</name>
<dbReference type="PANTHER" id="PTHR43717">
    <property type="entry name" value="ANAEROBIC NITRIC OXIDE REDUCTASE FLAVORUBREDOXIN"/>
    <property type="match status" value="1"/>
</dbReference>
<protein>
    <recommendedName>
        <fullName evidence="2">Metallo-beta-lactamase domain-containing protein</fullName>
    </recommendedName>
</protein>
<sequence length="51" mass="5745">MLINNLKKLGISNIDYIIAHHAEQDHSGSIPKILEIYPNAKVVTNLKCKNM</sequence>
<dbReference type="PANTHER" id="PTHR43717:SF1">
    <property type="entry name" value="ANAEROBIC NITRIC OXIDE REDUCTASE FLAVORUBREDOXIN"/>
    <property type="match status" value="1"/>
</dbReference>
<dbReference type="InterPro" id="IPR036866">
    <property type="entry name" value="RibonucZ/Hydroxyglut_hydro"/>
</dbReference>
<gene>
    <name evidence="1" type="ORF">S06H3_60371</name>
</gene>
<comment type="caution">
    <text evidence="1">The sequence shown here is derived from an EMBL/GenBank/DDBJ whole genome shotgun (WGS) entry which is preliminary data.</text>
</comment>